<feature type="compositionally biased region" description="Low complexity" evidence="2">
    <location>
        <begin position="31"/>
        <end position="49"/>
    </location>
</feature>
<keyword evidence="5" id="KW-1185">Reference proteome</keyword>
<dbReference type="Pfam" id="PF18201">
    <property type="entry name" value="PIH1_CS"/>
    <property type="match status" value="1"/>
</dbReference>
<dbReference type="AlphaFoldDB" id="A0AAW1QT35"/>
<feature type="region of interest" description="Disordered" evidence="2">
    <location>
        <begin position="29"/>
        <end position="50"/>
    </location>
</feature>
<evidence type="ECO:0000256" key="2">
    <source>
        <dbReference type="SAM" id="MobiDB-lite"/>
    </source>
</evidence>
<evidence type="ECO:0000313" key="4">
    <source>
        <dbReference type="EMBL" id="KAK9824622.1"/>
    </source>
</evidence>
<sequence length="188" mass="20667">MAAFETSTIYDSFEALSKLLYPPVQQEERAASSTAAAAGPGSVGPAYVAQDVTIPAPKPRRDIADIWEDEEIALATEDDLDDGRRQPSYEFIYKQAVGTTDAFLGLSDKDPSSTCCEDLVLTISLPGTKSLAELDLDVQPTRVQLRSPLYKLALPLPHKVDEKQGSAKWDAKKEMLCVTLRIVRDFFD</sequence>
<evidence type="ECO:0000259" key="3">
    <source>
        <dbReference type="Pfam" id="PF18201"/>
    </source>
</evidence>
<dbReference type="GO" id="GO:0045505">
    <property type="term" value="F:dynein intermediate chain binding"/>
    <property type="evidence" value="ECO:0007669"/>
    <property type="project" value="TreeGrafter"/>
</dbReference>
<reference evidence="4 5" key="1">
    <citation type="journal article" date="2024" name="Nat. Commun.">
        <title>Phylogenomics reveals the evolutionary origins of lichenization in chlorophyte algae.</title>
        <authorList>
            <person name="Puginier C."/>
            <person name="Libourel C."/>
            <person name="Otte J."/>
            <person name="Skaloud P."/>
            <person name="Haon M."/>
            <person name="Grisel S."/>
            <person name="Petersen M."/>
            <person name="Berrin J.G."/>
            <person name="Delaux P.M."/>
            <person name="Dal Grande F."/>
            <person name="Keller J."/>
        </authorList>
    </citation>
    <scope>NUCLEOTIDE SEQUENCE [LARGE SCALE GENOMIC DNA]</scope>
    <source>
        <strain evidence="4 5">SAG 2043</strain>
    </source>
</reference>
<comment type="caution">
    <text evidence="4">The sequence shown here is derived from an EMBL/GenBank/DDBJ whole genome shotgun (WGS) entry which is preliminary data.</text>
</comment>
<comment type="similarity">
    <text evidence="1">Belongs to the PIH1 family.</text>
</comment>
<evidence type="ECO:0000313" key="5">
    <source>
        <dbReference type="Proteomes" id="UP001489004"/>
    </source>
</evidence>
<dbReference type="GO" id="GO:0005737">
    <property type="term" value="C:cytoplasm"/>
    <property type="evidence" value="ECO:0007669"/>
    <property type="project" value="TreeGrafter"/>
</dbReference>
<proteinExistence type="inferred from homology"/>
<organism evidence="4 5">
    <name type="scientific">[Myrmecia] bisecta</name>
    <dbReference type="NCBI Taxonomy" id="41462"/>
    <lineage>
        <taxon>Eukaryota</taxon>
        <taxon>Viridiplantae</taxon>
        <taxon>Chlorophyta</taxon>
        <taxon>core chlorophytes</taxon>
        <taxon>Trebouxiophyceae</taxon>
        <taxon>Trebouxiales</taxon>
        <taxon>Trebouxiaceae</taxon>
        <taxon>Myrmecia</taxon>
    </lineage>
</organism>
<feature type="domain" description="PIH1D1/2/3 CS-like" evidence="3">
    <location>
        <begin position="85"/>
        <end position="182"/>
    </location>
</feature>
<dbReference type="PANTHER" id="PTHR21083">
    <property type="entry name" value="TWISTER"/>
    <property type="match status" value="1"/>
</dbReference>
<name>A0AAW1QT35_9CHLO</name>
<dbReference type="InterPro" id="IPR026697">
    <property type="entry name" value="DNAAF6"/>
</dbReference>
<protein>
    <recommendedName>
        <fullName evidence="3">PIH1D1/2/3 CS-like domain-containing protein</fullName>
    </recommendedName>
</protein>
<accession>A0AAW1QT35</accession>
<dbReference type="Proteomes" id="UP001489004">
    <property type="component" value="Unassembled WGS sequence"/>
</dbReference>
<dbReference type="EMBL" id="JALJOR010000002">
    <property type="protein sequence ID" value="KAK9824622.1"/>
    <property type="molecule type" value="Genomic_DNA"/>
</dbReference>
<gene>
    <name evidence="4" type="ORF">WJX72_011800</name>
</gene>
<evidence type="ECO:0000256" key="1">
    <source>
        <dbReference type="ARBA" id="ARBA00008511"/>
    </source>
</evidence>
<dbReference type="PANTHER" id="PTHR21083:SF0">
    <property type="entry name" value="DYNEIN AXONEMAL ASSEMBLY FACTOR 6"/>
    <property type="match status" value="1"/>
</dbReference>
<dbReference type="GO" id="GO:0070286">
    <property type="term" value="P:axonemal dynein complex assembly"/>
    <property type="evidence" value="ECO:0007669"/>
    <property type="project" value="InterPro"/>
</dbReference>
<dbReference type="GO" id="GO:0051087">
    <property type="term" value="F:protein-folding chaperone binding"/>
    <property type="evidence" value="ECO:0007669"/>
    <property type="project" value="InterPro"/>
</dbReference>
<dbReference type="InterPro" id="IPR041442">
    <property type="entry name" value="PIH1D1/2/3_CS-like"/>
</dbReference>